<evidence type="ECO:0000256" key="5">
    <source>
        <dbReference type="PIRSR" id="PIRSR601019-1"/>
    </source>
</evidence>
<evidence type="ECO:0000256" key="6">
    <source>
        <dbReference type="PIRSR" id="PIRSR601019-2"/>
    </source>
</evidence>
<dbReference type="Pfam" id="PF00503">
    <property type="entry name" value="G-alpha"/>
    <property type="match status" value="1"/>
</dbReference>
<dbReference type="PANTHER" id="PTHR10218">
    <property type="entry name" value="GTP-BINDING PROTEIN ALPHA SUBUNIT"/>
    <property type="match status" value="1"/>
</dbReference>
<keyword evidence="1 6" id="KW-0479">Metal-binding</keyword>
<dbReference type="Gene3D" id="3.40.50.300">
    <property type="entry name" value="P-loop containing nucleotide triphosphate hydrolases"/>
    <property type="match status" value="1"/>
</dbReference>
<accession>A0A9X0AV31</accession>
<keyword evidence="3 5" id="KW-0342">GTP-binding</keyword>
<dbReference type="AlphaFoldDB" id="A0A9X0AV31"/>
<dbReference type="SUPFAM" id="SSF47895">
    <property type="entry name" value="Transducin (alpha subunit), insertion domain"/>
    <property type="match status" value="1"/>
</dbReference>
<dbReference type="PANTHER" id="PTHR10218:SF302">
    <property type="entry name" value="GUANINE NUCLEOTIDE-BINDING PROTEIN ALPHA-5 SUBUNIT"/>
    <property type="match status" value="1"/>
</dbReference>
<keyword evidence="9" id="KW-1185">Reference proteome</keyword>
<evidence type="ECO:0000256" key="1">
    <source>
        <dbReference type="ARBA" id="ARBA00022723"/>
    </source>
</evidence>
<proteinExistence type="predicted"/>
<dbReference type="Proteomes" id="UP001152300">
    <property type="component" value="Unassembled WGS sequence"/>
</dbReference>
<dbReference type="EMBL" id="JAPEIS010000002">
    <property type="protein sequence ID" value="KAJ8069479.1"/>
    <property type="molecule type" value="Genomic_DNA"/>
</dbReference>
<dbReference type="GO" id="GO:0003924">
    <property type="term" value="F:GTPase activity"/>
    <property type="evidence" value="ECO:0007669"/>
    <property type="project" value="InterPro"/>
</dbReference>
<comment type="caution">
    <text evidence="8">The sequence shown here is derived from an EMBL/GenBank/DDBJ whole genome shotgun (WGS) entry which is preliminary data.</text>
</comment>
<sequence length="707" mass="80611">MDPVSIVGLTGSALNTGKVIANLLKSLITLRSKYKTASLMVSLLIGQLTTIKAALNEVSDWIATSLQGLAEHEQLIDDLNISLESCHIIILILDDRVTQLARNCMEGLNFEGKIKFLWDESEMGEFNDHLNSQINALNLLLSAIHCRSSFDRNHFLRRTESRHIIQKVEDDRSSLVSHGRSSFTSQSMSRFDDEFDFDHEIVNTDVYRNALKSLRVPIKRRPIAATTSDGADEASLLLLNGNIANQAISRRTSALVVTNPSSRDSQTVPKIDPLPSIPERPYSADIHVQISISIETTENATKLTPKALNNEHLRNIRRPWVKQKSFDNAESPQQSSQDHNDDPKASQVMLFGCSNSGKTTLKRSIDLITHDITAEEIMACKEVIQSSVVRCIQAVLEEMKKLHVRSVWADNYGLYDAKNWPYEHSPTTVCSLIESSWDDEGFRLAFEGWSSDLALKDSTRYFLRSRRRVYSSDYIPSKYDVLRPFTRSTGFDTTTLTQNNKHVEIHDVGGRSERKKWIHHKGRNGPSIVIFTVSMSTFYYPSEGDTTIQLFEDLDLFELVVKGRPWLGSKYVLLFTKIDDFIRNMWTPAFMKSFKMLFPEFVGDHNNIEHIKNCFRQRFMELVEMKEPRKDIIVLFGNLVDPTMKTTKSVLDIIFDHVTDWKVDSPNIIEKSRLLLSATRLFLRIEISSKVGTRYKLDPHSNPQSCQ</sequence>
<dbReference type="GO" id="GO:0001664">
    <property type="term" value="F:G protein-coupled receptor binding"/>
    <property type="evidence" value="ECO:0007669"/>
    <property type="project" value="TreeGrafter"/>
</dbReference>
<gene>
    <name evidence="8" type="ORF">OCU04_003132</name>
</gene>
<evidence type="ECO:0000313" key="8">
    <source>
        <dbReference type="EMBL" id="KAJ8069479.1"/>
    </source>
</evidence>
<feature type="binding site" evidence="5">
    <location>
        <begin position="457"/>
        <end position="458"/>
    </location>
    <ligand>
        <name>GTP</name>
        <dbReference type="ChEBI" id="CHEBI:37565"/>
    </ligand>
</feature>
<feature type="compositionally biased region" description="Polar residues" evidence="7">
    <location>
        <begin position="326"/>
        <end position="337"/>
    </location>
</feature>
<dbReference type="GO" id="GO:0031683">
    <property type="term" value="F:G-protein beta/gamma-subunit complex binding"/>
    <property type="evidence" value="ECO:0007669"/>
    <property type="project" value="InterPro"/>
</dbReference>
<feature type="binding site" evidence="6">
    <location>
        <position position="359"/>
    </location>
    <ligand>
        <name>Mg(2+)</name>
        <dbReference type="ChEBI" id="CHEBI:18420"/>
    </ligand>
</feature>
<dbReference type="GO" id="GO:0005834">
    <property type="term" value="C:heterotrimeric G-protein complex"/>
    <property type="evidence" value="ECO:0007669"/>
    <property type="project" value="TreeGrafter"/>
</dbReference>
<dbReference type="Gene3D" id="1.10.400.10">
    <property type="entry name" value="GI Alpha 1, domain 2-like"/>
    <property type="match status" value="1"/>
</dbReference>
<organism evidence="8 9">
    <name type="scientific">Sclerotinia nivalis</name>
    <dbReference type="NCBI Taxonomy" id="352851"/>
    <lineage>
        <taxon>Eukaryota</taxon>
        <taxon>Fungi</taxon>
        <taxon>Dikarya</taxon>
        <taxon>Ascomycota</taxon>
        <taxon>Pezizomycotina</taxon>
        <taxon>Leotiomycetes</taxon>
        <taxon>Helotiales</taxon>
        <taxon>Sclerotiniaceae</taxon>
        <taxon>Sclerotinia</taxon>
    </lineage>
</organism>
<dbReference type="InterPro" id="IPR027417">
    <property type="entry name" value="P-loop_NTPase"/>
</dbReference>
<protein>
    <recommendedName>
        <fullName evidence="10">G domain-containing protein</fullName>
    </recommendedName>
</protein>
<keyword evidence="4" id="KW-0807">Transducer</keyword>
<name>A0A9X0AV31_9HELO</name>
<evidence type="ECO:0000313" key="9">
    <source>
        <dbReference type="Proteomes" id="UP001152300"/>
    </source>
</evidence>
<feature type="region of interest" description="Disordered" evidence="7">
    <location>
        <begin position="324"/>
        <end position="345"/>
    </location>
</feature>
<feature type="binding site" evidence="6">
    <location>
        <position position="488"/>
    </location>
    <ligand>
        <name>Mg(2+)</name>
        <dbReference type="ChEBI" id="CHEBI:18420"/>
    </ligand>
</feature>
<dbReference type="GO" id="GO:0046872">
    <property type="term" value="F:metal ion binding"/>
    <property type="evidence" value="ECO:0007669"/>
    <property type="project" value="UniProtKB-KW"/>
</dbReference>
<dbReference type="PROSITE" id="PS51882">
    <property type="entry name" value="G_ALPHA"/>
    <property type="match status" value="1"/>
</dbReference>
<dbReference type="SMART" id="SM00275">
    <property type="entry name" value="G_alpha"/>
    <property type="match status" value="1"/>
</dbReference>
<evidence type="ECO:0000256" key="7">
    <source>
        <dbReference type="SAM" id="MobiDB-lite"/>
    </source>
</evidence>
<dbReference type="GO" id="GO:0005737">
    <property type="term" value="C:cytoplasm"/>
    <property type="evidence" value="ECO:0007669"/>
    <property type="project" value="TreeGrafter"/>
</dbReference>
<keyword evidence="6" id="KW-0460">Magnesium</keyword>
<dbReference type="SUPFAM" id="SSF52540">
    <property type="entry name" value="P-loop containing nucleoside triphosphate hydrolases"/>
    <property type="match status" value="1"/>
</dbReference>
<evidence type="ECO:0000256" key="3">
    <source>
        <dbReference type="ARBA" id="ARBA00023134"/>
    </source>
</evidence>
<feature type="region of interest" description="Disordered" evidence="7">
    <location>
        <begin position="258"/>
        <end position="278"/>
    </location>
</feature>
<evidence type="ECO:0000256" key="4">
    <source>
        <dbReference type="ARBA" id="ARBA00023224"/>
    </source>
</evidence>
<reference evidence="8" key="1">
    <citation type="submission" date="2022-11" db="EMBL/GenBank/DDBJ databases">
        <title>Genome Resource of Sclerotinia nivalis Strain SnTB1, a Plant Pathogen Isolated from American Ginseng.</title>
        <authorList>
            <person name="Fan S."/>
        </authorList>
    </citation>
    <scope>NUCLEOTIDE SEQUENCE</scope>
    <source>
        <strain evidence="8">SnTB1</strain>
    </source>
</reference>
<keyword evidence="2 5" id="KW-0547">Nucleotide-binding</keyword>
<evidence type="ECO:0000256" key="2">
    <source>
        <dbReference type="ARBA" id="ARBA00022741"/>
    </source>
</evidence>
<dbReference type="InterPro" id="IPR011025">
    <property type="entry name" value="GproteinA_insert"/>
</dbReference>
<dbReference type="InterPro" id="IPR001019">
    <property type="entry name" value="Gprotein_alpha_su"/>
</dbReference>
<evidence type="ECO:0008006" key="10">
    <source>
        <dbReference type="Google" id="ProtNLM"/>
    </source>
</evidence>
<feature type="compositionally biased region" description="Polar residues" evidence="7">
    <location>
        <begin position="258"/>
        <end position="268"/>
    </location>
</feature>
<dbReference type="PRINTS" id="PR00318">
    <property type="entry name" value="GPROTEINA"/>
</dbReference>
<dbReference type="OrthoDB" id="3512608at2759"/>
<dbReference type="GO" id="GO:0007188">
    <property type="term" value="P:adenylate cyclase-modulating G protein-coupled receptor signaling pathway"/>
    <property type="evidence" value="ECO:0007669"/>
    <property type="project" value="TreeGrafter"/>
</dbReference>
<dbReference type="GO" id="GO:0005525">
    <property type="term" value="F:GTP binding"/>
    <property type="evidence" value="ECO:0007669"/>
    <property type="project" value="UniProtKB-KW"/>
</dbReference>